<evidence type="ECO:0000256" key="1">
    <source>
        <dbReference type="ARBA" id="ARBA00008857"/>
    </source>
</evidence>
<feature type="domain" description="Tyr recombinase" evidence="4">
    <location>
        <begin position="98"/>
        <end position="271"/>
    </location>
</feature>
<proteinExistence type="inferred from homology"/>
<dbReference type="InterPro" id="IPR050090">
    <property type="entry name" value="Tyrosine_recombinase_XerCD"/>
</dbReference>
<dbReference type="Pfam" id="PF13102">
    <property type="entry name" value="Phage_int_SAM_5"/>
    <property type="match status" value="1"/>
</dbReference>
<comment type="caution">
    <text evidence="5">The sequence shown here is derived from an EMBL/GenBank/DDBJ whole genome shotgun (WGS) entry which is preliminary data.</text>
</comment>
<accession>A0A2D6YJW6</accession>
<sequence>QEVQVLDSYRRKKSQMKALKRLLNNDQLIRDLTINQLEQYMQTRLKEESPSKLGQTIAPKTVKEEINLLRNIFNRALQHEVISKIPVARFPSIKVDNVRKRVFSEEEYRRLVEACPLWLKRIVIMARGTGMRQNEIIQLEWANVDFQVGFVRLRAAKTKTDEARSVRLLPDVIAMLKEIPRAIHTKNVFLSAKGRPIPYWTGYLNQVWQNTLKVAGIEDACFHDLRHDFVTRAMRSGNASHVVMKQVGHKTDSMLRRYQLVDERDLLELRIEPSVPPQDQKTG</sequence>
<dbReference type="Gene3D" id="1.10.443.10">
    <property type="entry name" value="Intergrase catalytic core"/>
    <property type="match status" value="1"/>
</dbReference>
<evidence type="ECO:0000259" key="4">
    <source>
        <dbReference type="PROSITE" id="PS51898"/>
    </source>
</evidence>
<dbReference type="GO" id="GO:0015074">
    <property type="term" value="P:DNA integration"/>
    <property type="evidence" value="ECO:0007669"/>
    <property type="project" value="InterPro"/>
</dbReference>
<dbReference type="CDD" id="cd00796">
    <property type="entry name" value="INT_Rci_Hp1_C"/>
    <property type="match status" value="1"/>
</dbReference>
<dbReference type="AlphaFoldDB" id="A0A2D6YJW6"/>
<keyword evidence="2" id="KW-0238">DNA-binding</keyword>
<dbReference type="PROSITE" id="PS51898">
    <property type="entry name" value="TYR_RECOMBINASE"/>
    <property type="match status" value="1"/>
</dbReference>
<dbReference type="InterPro" id="IPR010998">
    <property type="entry name" value="Integrase_recombinase_N"/>
</dbReference>
<organism evidence="5 6">
    <name type="scientific">SAR324 cluster bacterium</name>
    <dbReference type="NCBI Taxonomy" id="2024889"/>
    <lineage>
        <taxon>Bacteria</taxon>
        <taxon>Deltaproteobacteria</taxon>
        <taxon>SAR324 cluster</taxon>
    </lineage>
</organism>
<feature type="non-terminal residue" evidence="5">
    <location>
        <position position="1"/>
    </location>
</feature>
<comment type="similarity">
    <text evidence="1">Belongs to the 'phage' integrase family.</text>
</comment>
<evidence type="ECO:0000256" key="2">
    <source>
        <dbReference type="ARBA" id="ARBA00023125"/>
    </source>
</evidence>
<reference evidence="6" key="1">
    <citation type="submission" date="2017-09" db="EMBL/GenBank/DDBJ databases">
        <title>The Reconstruction of 2,631 Draft Metagenome-Assembled Genomes from the Global Oceans.</title>
        <authorList>
            <person name="Tully B.J."/>
            <person name="Graham E.D."/>
            <person name="Heidelberg J.F."/>
        </authorList>
    </citation>
    <scope>NUCLEOTIDE SEQUENCE [LARGE SCALE GENOMIC DNA]</scope>
</reference>
<dbReference type="InterPro" id="IPR002104">
    <property type="entry name" value="Integrase_catalytic"/>
</dbReference>
<keyword evidence="3" id="KW-0233">DNA recombination</keyword>
<protein>
    <recommendedName>
        <fullName evidence="4">Tyr recombinase domain-containing protein</fullName>
    </recommendedName>
</protein>
<dbReference type="EMBL" id="NZEX01000096">
    <property type="protein sequence ID" value="MAH63486.1"/>
    <property type="molecule type" value="Genomic_DNA"/>
</dbReference>
<dbReference type="PANTHER" id="PTHR30349:SF41">
    <property type="entry name" value="INTEGRASE_RECOMBINASE PROTEIN MJ0367-RELATED"/>
    <property type="match status" value="1"/>
</dbReference>
<dbReference type="PANTHER" id="PTHR30349">
    <property type="entry name" value="PHAGE INTEGRASE-RELATED"/>
    <property type="match status" value="1"/>
</dbReference>
<dbReference type="Gene3D" id="1.10.150.130">
    <property type="match status" value="1"/>
</dbReference>
<dbReference type="Proteomes" id="UP000226525">
    <property type="component" value="Unassembled WGS sequence"/>
</dbReference>
<dbReference type="SUPFAM" id="SSF56349">
    <property type="entry name" value="DNA breaking-rejoining enzymes"/>
    <property type="match status" value="1"/>
</dbReference>
<dbReference type="InterPro" id="IPR011010">
    <property type="entry name" value="DNA_brk_join_enz"/>
</dbReference>
<dbReference type="Pfam" id="PF00589">
    <property type="entry name" value="Phage_integrase"/>
    <property type="match status" value="1"/>
</dbReference>
<dbReference type="GO" id="GO:0003677">
    <property type="term" value="F:DNA binding"/>
    <property type="evidence" value="ECO:0007669"/>
    <property type="project" value="UniProtKB-KW"/>
</dbReference>
<evidence type="ECO:0000313" key="6">
    <source>
        <dbReference type="Proteomes" id="UP000226525"/>
    </source>
</evidence>
<evidence type="ECO:0000313" key="5">
    <source>
        <dbReference type="EMBL" id="MAH63486.1"/>
    </source>
</evidence>
<dbReference type="InterPro" id="IPR013762">
    <property type="entry name" value="Integrase-like_cat_sf"/>
</dbReference>
<dbReference type="GO" id="GO:0006310">
    <property type="term" value="P:DNA recombination"/>
    <property type="evidence" value="ECO:0007669"/>
    <property type="project" value="UniProtKB-KW"/>
</dbReference>
<dbReference type="InterPro" id="IPR025269">
    <property type="entry name" value="SAM-like_dom"/>
</dbReference>
<gene>
    <name evidence="5" type="ORF">CMN54_08595</name>
</gene>
<name>A0A2D6YJW6_9DELT</name>
<evidence type="ECO:0000256" key="3">
    <source>
        <dbReference type="ARBA" id="ARBA00023172"/>
    </source>
</evidence>